<dbReference type="PANTHER" id="PTHR13302:SF8">
    <property type="entry name" value="CONSERVED OLIGOMERIC GOLGI COMPLEX SUBUNIT 3"/>
    <property type="match status" value="1"/>
</dbReference>
<dbReference type="GO" id="GO:0017119">
    <property type="term" value="C:Golgi transport complex"/>
    <property type="evidence" value="ECO:0007669"/>
    <property type="project" value="TreeGrafter"/>
</dbReference>
<protein>
    <submittedName>
        <fullName evidence="2">Uncharacterized protein</fullName>
    </submittedName>
</protein>
<dbReference type="GO" id="GO:0005801">
    <property type="term" value="C:cis-Golgi network"/>
    <property type="evidence" value="ECO:0007669"/>
    <property type="project" value="InterPro"/>
</dbReference>
<comment type="caution">
    <text evidence="2">The sequence shown here is derived from an EMBL/GenBank/DDBJ whole genome shotgun (WGS) entry which is preliminary data.</text>
</comment>
<evidence type="ECO:0000256" key="1">
    <source>
        <dbReference type="SAM" id="MobiDB-lite"/>
    </source>
</evidence>
<gene>
    <name evidence="2" type="ORF">E3P99_01819</name>
</gene>
<dbReference type="GO" id="GO:0016020">
    <property type="term" value="C:membrane"/>
    <property type="evidence" value="ECO:0007669"/>
    <property type="project" value="InterPro"/>
</dbReference>
<reference evidence="2 3" key="1">
    <citation type="submission" date="2019-03" db="EMBL/GenBank/DDBJ databases">
        <title>Sequencing 23 genomes of Wallemia ichthyophaga.</title>
        <authorList>
            <person name="Gostincar C."/>
        </authorList>
    </citation>
    <scope>NUCLEOTIDE SEQUENCE [LARGE SCALE GENOMIC DNA]</scope>
    <source>
        <strain evidence="2 3">EXF-5753</strain>
    </source>
</reference>
<dbReference type="EMBL" id="SPNW01000023">
    <property type="protein sequence ID" value="TIA89907.1"/>
    <property type="molecule type" value="Genomic_DNA"/>
</dbReference>
<dbReference type="GO" id="GO:0006891">
    <property type="term" value="P:intra-Golgi vesicle-mediated transport"/>
    <property type="evidence" value="ECO:0007669"/>
    <property type="project" value="TreeGrafter"/>
</dbReference>
<dbReference type="AlphaFoldDB" id="A0A4T0FMR4"/>
<evidence type="ECO:0000313" key="3">
    <source>
        <dbReference type="Proteomes" id="UP000310189"/>
    </source>
</evidence>
<organism evidence="2 3">
    <name type="scientific">Wallemia hederae</name>
    <dbReference type="NCBI Taxonomy" id="1540922"/>
    <lineage>
        <taxon>Eukaryota</taxon>
        <taxon>Fungi</taxon>
        <taxon>Dikarya</taxon>
        <taxon>Basidiomycota</taxon>
        <taxon>Wallemiomycotina</taxon>
        <taxon>Wallemiomycetes</taxon>
        <taxon>Wallemiales</taxon>
        <taxon>Wallemiaceae</taxon>
        <taxon>Wallemia</taxon>
    </lineage>
</organism>
<dbReference type="OrthoDB" id="296793at2759"/>
<dbReference type="InterPro" id="IPR007265">
    <property type="entry name" value="COG_su3"/>
</dbReference>
<dbReference type="GO" id="GO:0006886">
    <property type="term" value="P:intracellular protein transport"/>
    <property type="evidence" value="ECO:0007669"/>
    <property type="project" value="InterPro"/>
</dbReference>
<dbReference type="Proteomes" id="UP000310189">
    <property type="component" value="Unassembled WGS sequence"/>
</dbReference>
<proteinExistence type="predicted"/>
<feature type="region of interest" description="Disordered" evidence="1">
    <location>
        <begin position="50"/>
        <end position="73"/>
    </location>
</feature>
<dbReference type="PANTHER" id="PTHR13302">
    <property type="entry name" value="CONSERVED OLIGOMERIC GOLGI COMPLEX COMPONENT 3"/>
    <property type="match status" value="1"/>
</dbReference>
<keyword evidence="3" id="KW-1185">Reference proteome</keyword>
<accession>A0A4T0FMR4</accession>
<name>A0A4T0FMR4_9BASI</name>
<dbReference type="GO" id="GO:0007030">
    <property type="term" value="P:Golgi organization"/>
    <property type="evidence" value="ECO:0007669"/>
    <property type="project" value="TreeGrafter"/>
</dbReference>
<evidence type="ECO:0000313" key="2">
    <source>
        <dbReference type="EMBL" id="TIA89907.1"/>
    </source>
</evidence>
<sequence length="181" mass="20661">MQPPSYKPSKPKTLTLDAWESKSPLSSTANKSLAVMANATAEYERPYPDIFSASKSATPNHPTPFEVPSTPQPQTATFKQHRFITTPQQYLEWFEQIDKSIDSEHESKYQHHLDKLDKELKLHNEMLRGVDLLDKEIATLKSNWNNIDTGTADLKNACQNHLDQRDDLIAAKERLLEKQST</sequence>
<feature type="region of interest" description="Disordered" evidence="1">
    <location>
        <begin position="1"/>
        <end position="27"/>
    </location>
</feature>